<evidence type="ECO:0000313" key="2">
    <source>
        <dbReference type="Proteomes" id="UP001057402"/>
    </source>
</evidence>
<name>A0ACB9RHX8_9MYRT</name>
<dbReference type="Proteomes" id="UP001057402">
    <property type="component" value="Chromosome 4"/>
</dbReference>
<proteinExistence type="predicted"/>
<dbReference type="EMBL" id="CM042883">
    <property type="protein sequence ID" value="KAI4377436.1"/>
    <property type="molecule type" value="Genomic_DNA"/>
</dbReference>
<comment type="caution">
    <text evidence="1">The sequence shown here is derived from an EMBL/GenBank/DDBJ whole genome shotgun (WGS) entry which is preliminary data.</text>
</comment>
<evidence type="ECO:0000313" key="1">
    <source>
        <dbReference type="EMBL" id="KAI4377436.1"/>
    </source>
</evidence>
<gene>
    <name evidence="1" type="ORF">MLD38_015059</name>
</gene>
<reference evidence="2" key="1">
    <citation type="journal article" date="2023" name="Front. Plant Sci.">
        <title>Chromosomal-level genome assembly of Melastoma candidum provides insights into trichome evolution.</title>
        <authorList>
            <person name="Zhong Y."/>
            <person name="Wu W."/>
            <person name="Sun C."/>
            <person name="Zou P."/>
            <person name="Liu Y."/>
            <person name="Dai S."/>
            <person name="Zhou R."/>
        </authorList>
    </citation>
    <scope>NUCLEOTIDE SEQUENCE [LARGE SCALE GENOMIC DNA]</scope>
</reference>
<organism evidence="1 2">
    <name type="scientific">Melastoma candidum</name>
    <dbReference type="NCBI Taxonomy" id="119954"/>
    <lineage>
        <taxon>Eukaryota</taxon>
        <taxon>Viridiplantae</taxon>
        <taxon>Streptophyta</taxon>
        <taxon>Embryophyta</taxon>
        <taxon>Tracheophyta</taxon>
        <taxon>Spermatophyta</taxon>
        <taxon>Magnoliopsida</taxon>
        <taxon>eudicotyledons</taxon>
        <taxon>Gunneridae</taxon>
        <taxon>Pentapetalae</taxon>
        <taxon>rosids</taxon>
        <taxon>malvids</taxon>
        <taxon>Myrtales</taxon>
        <taxon>Melastomataceae</taxon>
        <taxon>Melastomatoideae</taxon>
        <taxon>Melastomateae</taxon>
        <taxon>Melastoma</taxon>
    </lineage>
</organism>
<keyword evidence="2" id="KW-1185">Reference proteome</keyword>
<accession>A0ACB9RHX8</accession>
<protein>
    <submittedName>
        <fullName evidence="1">Uncharacterized protein</fullName>
    </submittedName>
</protein>
<sequence length="297" mass="32135">MGPCIIALVLSLSGTSAAPLFREYIGAEFNGVRLSDVPINPGVEFHFILAFAADYDSSASPASSTDGIFNVFWDTGNIGPSDISSIKSQNSNVKVALSLGSDTVRGTLAYFNPASIDMWVANAVTSLTSIIQQYDIDGIDVNYEHFVQGSDNNMFSQCIGQLITTLKNNGVISFASIAPFDDGDVQRNYMALWKDYGSVIDYVNFQFYAYSRSTTISQFENYLNQQANNYDSGKVLVSFSSAPSKGGLTPDNGFFTACSSLQSQGMLNGIFTWSADESKANGFEYEIQAQATLVGSR</sequence>